<dbReference type="EMBL" id="BGZK01001639">
    <property type="protein sequence ID" value="GBP83792.1"/>
    <property type="molecule type" value="Genomic_DNA"/>
</dbReference>
<organism evidence="1 2">
    <name type="scientific">Eumeta variegata</name>
    <name type="common">Bagworm moth</name>
    <name type="synonym">Eumeta japonica</name>
    <dbReference type="NCBI Taxonomy" id="151549"/>
    <lineage>
        <taxon>Eukaryota</taxon>
        <taxon>Metazoa</taxon>
        <taxon>Ecdysozoa</taxon>
        <taxon>Arthropoda</taxon>
        <taxon>Hexapoda</taxon>
        <taxon>Insecta</taxon>
        <taxon>Pterygota</taxon>
        <taxon>Neoptera</taxon>
        <taxon>Endopterygota</taxon>
        <taxon>Lepidoptera</taxon>
        <taxon>Glossata</taxon>
        <taxon>Ditrysia</taxon>
        <taxon>Tineoidea</taxon>
        <taxon>Psychidae</taxon>
        <taxon>Oiketicinae</taxon>
        <taxon>Eumeta</taxon>
    </lineage>
</organism>
<proteinExistence type="predicted"/>
<sequence length="97" mass="11301">MCERKVYLRRRKTRGQQMAPGSDVSRKEIKRRNRIRAYFSNLNFSHCIVSALTKSKLSPPPIDTRNLRSVTAFAGLLGMNRIFSKWLMDRKDEGWVG</sequence>
<dbReference type="AlphaFoldDB" id="A0A4C1Z914"/>
<protein>
    <submittedName>
        <fullName evidence="1">Uncharacterized protein</fullName>
    </submittedName>
</protein>
<name>A0A4C1Z914_EUMVA</name>
<comment type="caution">
    <text evidence="1">The sequence shown here is derived from an EMBL/GenBank/DDBJ whole genome shotgun (WGS) entry which is preliminary data.</text>
</comment>
<dbReference type="Proteomes" id="UP000299102">
    <property type="component" value="Unassembled WGS sequence"/>
</dbReference>
<keyword evidence="2" id="KW-1185">Reference proteome</keyword>
<accession>A0A4C1Z914</accession>
<gene>
    <name evidence="1" type="ORF">EVAR_59858_1</name>
</gene>
<evidence type="ECO:0000313" key="1">
    <source>
        <dbReference type="EMBL" id="GBP83792.1"/>
    </source>
</evidence>
<reference evidence="1 2" key="1">
    <citation type="journal article" date="2019" name="Commun. Biol.">
        <title>The bagworm genome reveals a unique fibroin gene that provides high tensile strength.</title>
        <authorList>
            <person name="Kono N."/>
            <person name="Nakamura H."/>
            <person name="Ohtoshi R."/>
            <person name="Tomita M."/>
            <person name="Numata K."/>
            <person name="Arakawa K."/>
        </authorList>
    </citation>
    <scope>NUCLEOTIDE SEQUENCE [LARGE SCALE GENOMIC DNA]</scope>
</reference>
<evidence type="ECO:0000313" key="2">
    <source>
        <dbReference type="Proteomes" id="UP000299102"/>
    </source>
</evidence>